<evidence type="ECO:0000256" key="7">
    <source>
        <dbReference type="ARBA" id="ARBA00029447"/>
    </source>
</evidence>
<dbReference type="Pfam" id="PF00015">
    <property type="entry name" value="MCPsignal"/>
    <property type="match status" value="1"/>
</dbReference>
<evidence type="ECO:0000256" key="6">
    <source>
        <dbReference type="ARBA" id="ARBA00023136"/>
    </source>
</evidence>
<feature type="transmembrane region" description="Helical" evidence="9">
    <location>
        <begin position="13"/>
        <end position="36"/>
    </location>
</feature>
<comment type="subcellular location">
    <subcellularLocation>
        <location evidence="1">Cell membrane</location>
        <topology evidence="1">Multi-pass membrane protein</topology>
    </subcellularLocation>
</comment>
<dbReference type="Proteomes" id="UP000664073">
    <property type="component" value="Unassembled WGS sequence"/>
</dbReference>
<evidence type="ECO:0000313" key="13">
    <source>
        <dbReference type="Proteomes" id="UP000664073"/>
    </source>
</evidence>
<comment type="caution">
    <text evidence="12">The sequence shown here is derived from an EMBL/GenBank/DDBJ whole genome shotgun (WGS) entry which is preliminary data.</text>
</comment>
<dbReference type="Gene3D" id="6.10.340.10">
    <property type="match status" value="1"/>
</dbReference>
<accession>A0A939HHG4</accession>
<dbReference type="GO" id="GO:0007165">
    <property type="term" value="P:signal transduction"/>
    <property type="evidence" value="ECO:0007669"/>
    <property type="project" value="UniProtKB-KW"/>
</dbReference>
<evidence type="ECO:0000256" key="1">
    <source>
        <dbReference type="ARBA" id="ARBA00004651"/>
    </source>
</evidence>
<protein>
    <submittedName>
        <fullName evidence="12">Cache domain-containing protein</fullName>
    </submittedName>
</protein>
<feature type="domain" description="HAMP" evidence="11">
    <location>
        <begin position="303"/>
        <end position="355"/>
    </location>
</feature>
<reference evidence="12" key="1">
    <citation type="submission" date="2021-03" db="EMBL/GenBank/DDBJ databases">
        <title>The complete genome sequence of Acetobacter sp. TBRC 12339.</title>
        <authorList>
            <person name="Charoenyingcharoen P."/>
            <person name="Yukphan P."/>
        </authorList>
    </citation>
    <scope>NUCLEOTIDE SEQUENCE</scope>
    <source>
        <strain evidence="12">TBRC 12339</strain>
    </source>
</reference>
<keyword evidence="4 9" id="KW-0812">Transmembrane</keyword>
<evidence type="ECO:0000256" key="4">
    <source>
        <dbReference type="ARBA" id="ARBA00022692"/>
    </source>
</evidence>
<dbReference type="CDD" id="cd11386">
    <property type="entry name" value="MCP_signal"/>
    <property type="match status" value="1"/>
</dbReference>
<feature type="domain" description="HAMP" evidence="11">
    <location>
        <begin position="222"/>
        <end position="275"/>
    </location>
</feature>
<dbReference type="InterPro" id="IPR033463">
    <property type="entry name" value="sCache_3"/>
</dbReference>
<evidence type="ECO:0000256" key="5">
    <source>
        <dbReference type="ARBA" id="ARBA00022989"/>
    </source>
</evidence>
<sequence length="627" mass="66907">MNSIRKFGLVGKIVAVTCIFILICTISVTVVVTRLVRDNMMQMLNARLHGSMRTAASILERDIPGVHVTWGAGGAVERIVADALPAQYSSHVMTDTIGRITTGRAVLFVTDETGSDFIRRMTTGDGGDNQRTLGTSLAHDSLPYKAIMRGQGYEGETQLLGVRYYTMYQPIVSSQGRVVGIINVAIKADEADSVISGFIRTIVLLSGALVALAAIVMGFVTARLLRPLPVIAGSMRVIANGDTDTRVPFTERHDEIGTMASAVEVFRVAAIDKGRLEAEAAEARRRQEAERLAAQKKAEDAAARLKVATDTLAMGLRKMAQGDLSFQIDTAFSEELDPLRQNFNHSLAQLAEAFASVSGSAHSIGDSTRELATAADNLSRRTEQQAATLEETSAALTQITQRVHKTTEETRQAHEVVNGSRVNAERASAVVANTIESINRIDESSKAISNIVGMINNLAFQTNILALNASVEAARAGDSGRGFAVVAAEVRALAQRSAEAVKEISTLINHSGEQVRAGVSLVQETGDVLRRIVGQVGEINQLVSNIAAAAEDQASSISQLNIAMSNMEQTTQQNAAVAEQSAAASQNLAKMGGELASLVANFKLADAARPIRRGNERRSAANLVHIV</sequence>
<name>A0A939HHG4_9PROT</name>
<keyword evidence="3" id="KW-0145">Chemotaxis</keyword>
<gene>
    <name evidence="12" type="ORF">J2D77_04820</name>
</gene>
<evidence type="ECO:0000313" key="12">
    <source>
        <dbReference type="EMBL" id="MBO1324478.1"/>
    </source>
</evidence>
<dbReference type="GO" id="GO:0004888">
    <property type="term" value="F:transmembrane signaling receptor activity"/>
    <property type="evidence" value="ECO:0007669"/>
    <property type="project" value="InterPro"/>
</dbReference>
<dbReference type="PRINTS" id="PR00260">
    <property type="entry name" value="CHEMTRNSDUCR"/>
</dbReference>
<dbReference type="Pfam" id="PF00672">
    <property type="entry name" value="HAMP"/>
    <property type="match status" value="1"/>
</dbReference>
<feature type="transmembrane region" description="Helical" evidence="9">
    <location>
        <begin position="202"/>
        <end position="225"/>
    </location>
</feature>
<keyword evidence="2" id="KW-1003">Cell membrane</keyword>
<evidence type="ECO:0000256" key="3">
    <source>
        <dbReference type="ARBA" id="ARBA00022500"/>
    </source>
</evidence>
<feature type="domain" description="Methyl-accepting transducer" evidence="10">
    <location>
        <begin position="360"/>
        <end position="589"/>
    </location>
</feature>
<dbReference type="Gene3D" id="1.10.287.950">
    <property type="entry name" value="Methyl-accepting chemotaxis protein"/>
    <property type="match status" value="1"/>
</dbReference>
<keyword evidence="6 9" id="KW-0472">Membrane</keyword>
<evidence type="ECO:0000256" key="8">
    <source>
        <dbReference type="PROSITE-ProRule" id="PRU00284"/>
    </source>
</evidence>
<dbReference type="SUPFAM" id="SSF58104">
    <property type="entry name" value="Methyl-accepting chemotaxis protein (MCP) signaling domain"/>
    <property type="match status" value="1"/>
</dbReference>
<dbReference type="InterPro" id="IPR004090">
    <property type="entry name" value="Chemotax_Me-accpt_rcpt"/>
</dbReference>
<dbReference type="EMBL" id="JAFVMH010000002">
    <property type="protein sequence ID" value="MBO1324478.1"/>
    <property type="molecule type" value="Genomic_DNA"/>
</dbReference>
<evidence type="ECO:0000259" key="11">
    <source>
        <dbReference type="PROSITE" id="PS50885"/>
    </source>
</evidence>
<keyword evidence="13" id="KW-1185">Reference proteome</keyword>
<organism evidence="12 13">
    <name type="scientific">Acetobacter garciniae</name>
    <dbReference type="NCBI Taxonomy" id="2817435"/>
    <lineage>
        <taxon>Bacteria</taxon>
        <taxon>Pseudomonadati</taxon>
        <taxon>Pseudomonadota</taxon>
        <taxon>Alphaproteobacteria</taxon>
        <taxon>Acetobacterales</taxon>
        <taxon>Acetobacteraceae</taxon>
        <taxon>Acetobacter</taxon>
    </lineage>
</organism>
<keyword evidence="5 9" id="KW-1133">Transmembrane helix</keyword>
<dbReference type="AlphaFoldDB" id="A0A939HHG4"/>
<dbReference type="SUPFAM" id="SSF158472">
    <property type="entry name" value="HAMP domain-like"/>
    <property type="match status" value="1"/>
</dbReference>
<dbReference type="FunFam" id="1.10.287.950:FF:000001">
    <property type="entry name" value="Methyl-accepting chemotaxis sensory transducer"/>
    <property type="match status" value="1"/>
</dbReference>
<evidence type="ECO:0000259" key="10">
    <source>
        <dbReference type="PROSITE" id="PS50111"/>
    </source>
</evidence>
<evidence type="ECO:0000256" key="2">
    <source>
        <dbReference type="ARBA" id="ARBA00022475"/>
    </source>
</evidence>
<dbReference type="InterPro" id="IPR051310">
    <property type="entry name" value="MCP_chemotaxis"/>
</dbReference>
<dbReference type="GO" id="GO:0006935">
    <property type="term" value="P:chemotaxis"/>
    <property type="evidence" value="ECO:0007669"/>
    <property type="project" value="UniProtKB-KW"/>
</dbReference>
<dbReference type="PROSITE" id="PS50885">
    <property type="entry name" value="HAMP"/>
    <property type="match status" value="2"/>
</dbReference>
<dbReference type="InterPro" id="IPR004089">
    <property type="entry name" value="MCPsignal_dom"/>
</dbReference>
<dbReference type="SMART" id="SM00304">
    <property type="entry name" value="HAMP"/>
    <property type="match status" value="2"/>
</dbReference>
<dbReference type="CDD" id="cd06225">
    <property type="entry name" value="HAMP"/>
    <property type="match status" value="1"/>
</dbReference>
<dbReference type="PANTHER" id="PTHR43531:SF11">
    <property type="entry name" value="METHYL-ACCEPTING CHEMOTAXIS PROTEIN 3"/>
    <property type="match status" value="1"/>
</dbReference>
<dbReference type="InterPro" id="IPR029151">
    <property type="entry name" value="Sensor-like_sf"/>
</dbReference>
<proteinExistence type="inferred from homology"/>
<dbReference type="RefSeq" id="WP_207845177.1">
    <property type="nucleotide sequence ID" value="NZ_JAFVMH010000002.1"/>
</dbReference>
<dbReference type="PANTHER" id="PTHR43531">
    <property type="entry name" value="PROTEIN ICFG"/>
    <property type="match status" value="1"/>
</dbReference>
<dbReference type="Pfam" id="PF17202">
    <property type="entry name" value="sCache_3_3"/>
    <property type="match status" value="1"/>
</dbReference>
<evidence type="ECO:0000256" key="9">
    <source>
        <dbReference type="SAM" id="Phobius"/>
    </source>
</evidence>
<keyword evidence="8" id="KW-0807">Transducer</keyword>
<dbReference type="InterPro" id="IPR003660">
    <property type="entry name" value="HAMP_dom"/>
</dbReference>
<dbReference type="GO" id="GO:0005886">
    <property type="term" value="C:plasma membrane"/>
    <property type="evidence" value="ECO:0007669"/>
    <property type="project" value="UniProtKB-SubCell"/>
</dbReference>
<dbReference type="PROSITE" id="PS50111">
    <property type="entry name" value="CHEMOTAXIS_TRANSDUC_2"/>
    <property type="match status" value="1"/>
</dbReference>
<dbReference type="SUPFAM" id="SSF103190">
    <property type="entry name" value="Sensory domain-like"/>
    <property type="match status" value="1"/>
</dbReference>
<dbReference type="SMART" id="SM00283">
    <property type="entry name" value="MA"/>
    <property type="match status" value="1"/>
</dbReference>
<comment type="similarity">
    <text evidence="7">Belongs to the methyl-accepting chemotaxis (MCP) protein family.</text>
</comment>